<evidence type="ECO:0000256" key="4">
    <source>
        <dbReference type="ARBA" id="ARBA00022737"/>
    </source>
</evidence>
<dbReference type="SUPFAM" id="SSF158235">
    <property type="entry name" value="SOCS box-like"/>
    <property type="match status" value="1"/>
</dbReference>
<evidence type="ECO:0000313" key="12">
    <source>
        <dbReference type="Proteomes" id="UP001591681"/>
    </source>
</evidence>
<keyword evidence="5" id="KW-0833">Ubl conjugation pathway</keyword>
<evidence type="ECO:0000256" key="6">
    <source>
        <dbReference type="ARBA" id="ARBA00022824"/>
    </source>
</evidence>
<accession>A0ABD1J3U0</accession>
<feature type="repeat" description="ANK" evidence="9">
    <location>
        <begin position="204"/>
        <end position="236"/>
    </location>
</feature>
<dbReference type="InterPro" id="IPR001496">
    <property type="entry name" value="SOCS_box"/>
</dbReference>
<protein>
    <recommendedName>
        <fullName evidence="8">Ankyrin repeat and SOCS box protein 11</fullName>
    </recommendedName>
</protein>
<comment type="similarity">
    <text evidence="3">Belongs to the ankyrin SOCS box (ASB) family.</text>
</comment>
<feature type="domain" description="SOCS box" evidence="10">
    <location>
        <begin position="243"/>
        <end position="299"/>
    </location>
</feature>
<evidence type="ECO:0000259" key="10">
    <source>
        <dbReference type="PROSITE" id="PS50225"/>
    </source>
</evidence>
<dbReference type="AlphaFoldDB" id="A0ABD1J3U0"/>
<dbReference type="FunFam" id="1.10.750.20:FF:000001">
    <property type="entry name" value="Ankyrin repeat and SOCS box containing 1"/>
    <property type="match status" value="1"/>
</dbReference>
<dbReference type="SMART" id="SM00969">
    <property type="entry name" value="SOCS_box"/>
    <property type="match status" value="1"/>
</dbReference>
<dbReference type="SMART" id="SM00248">
    <property type="entry name" value="ANK"/>
    <property type="match status" value="6"/>
</dbReference>
<organism evidence="11 12">
    <name type="scientific">Coilia grayii</name>
    <name type="common">Gray's grenadier anchovy</name>
    <dbReference type="NCBI Taxonomy" id="363190"/>
    <lineage>
        <taxon>Eukaryota</taxon>
        <taxon>Metazoa</taxon>
        <taxon>Chordata</taxon>
        <taxon>Craniata</taxon>
        <taxon>Vertebrata</taxon>
        <taxon>Euteleostomi</taxon>
        <taxon>Actinopterygii</taxon>
        <taxon>Neopterygii</taxon>
        <taxon>Teleostei</taxon>
        <taxon>Clupei</taxon>
        <taxon>Clupeiformes</taxon>
        <taxon>Clupeoidei</taxon>
        <taxon>Engraulidae</taxon>
        <taxon>Coilinae</taxon>
        <taxon>Coilia</taxon>
    </lineage>
</organism>
<dbReference type="InterPro" id="IPR002110">
    <property type="entry name" value="Ankyrin_rpt"/>
</dbReference>
<dbReference type="Gene3D" id="1.25.40.20">
    <property type="entry name" value="Ankyrin repeat-containing domain"/>
    <property type="match status" value="1"/>
</dbReference>
<dbReference type="InterPro" id="IPR036036">
    <property type="entry name" value="SOCS_box-like_dom_sf"/>
</dbReference>
<keyword evidence="6" id="KW-0256">Endoplasmic reticulum</keyword>
<dbReference type="GO" id="GO:0005783">
    <property type="term" value="C:endoplasmic reticulum"/>
    <property type="evidence" value="ECO:0007669"/>
    <property type="project" value="UniProtKB-SubCell"/>
</dbReference>
<evidence type="ECO:0000256" key="9">
    <source>
        <dbReference type="PROSITE-ProRule" id="PRU00023"/>
    </source>
</evidence>
<dbReference type="PANTHER" id="PTHR24136">
    <property type="entry name" value="SOWAH (DROSOPHILA) HOMOLOG"/>
    <property type="match status" value="1"/>
</dbReference>
<dbReference type="PANTHER" id="PTHR24136:SF14">
    <property type="entry name" value="ANKYRIN REPEAT AND SOCS BOX PROTEIN 11"/>
    <property type="match status" value="1"/>
</dbReference>
<dbReference type="PROSITE" id="PS50088">
    <property type="entry name" value="ANK_REPEAT"/>
    <property type="match status" value="4"/>
</dbReference>
<feature type="repeat" description="ANK" evidence="9">
    <location>
        <begin position="42"/>
        <end position="74"/>
    </location>
</feature>
<dbReference type="Gene3D" id="1.10.750.20">
    <property type="entry name" value="SOCS box"/>
    <property type="match status" value="1"/>
</dbReference>
<keyword evidence="12" id="KW-1185">Reference proteome</keyword>
<evidence type="ECO:0000256" key="8">
    <source>
        <dbReference type="ARBA" id="ARBA00044976"/>
    </source>
</evidence>
<dbReference type="InterPro" id="IPR036770">
    <property type="entry name" value="Ankyrin_rpt-contain_sf"/>
</dbReference>
<proteinExistence type="inferred from homology"/>
<feature type="repeat" description="ANK" evidence="9">
    <location>
        <begin position="75"/>
        <end position="107"/>
    </location>
</feature>
<evidence type="ECO:0000256" key="2">
    <source>
        <dbReference type="ARBA" id="ARBA00004906"/>
    </source>
</evidence>
<evidence type="ECO:0000256" key="5">
    <source>
        <dbReference type="ARBA" id="ARBA00022786"/>
    </source>
</evidence>
<comment type="subcellular location">
    <subcellularLocation>
        <location evidence="1">Endoplasmic reticulum</location>
    </subcellularLocation>
</comment>
<dbReference type="FunFam" id="1.25.40.20:FF:000016">
    <property type="entry name" value="Ankyrin repeat and SOCS box containing 5"/>
    <property type="match status" value="1"/>
</dbReference>
<sequence length="299" mass="32750">MAAVQTERGSWCQPWERGWTHTHQPHTHQQQACNPLMGGLWSDWTPLHEAALQGRLLVLRKLLSQGFSVRCATVNGVTALHEACAGGHFSCAKTLLEHGADASAVTIDGATPLFNACCSGSPALVRLLLQHSPAHHPAHLLASPIHQAAKRGHIMCVELLLAHGMNIDQELEAGTPLYCACEAQRTDCVHTLLLLGADVNRGRGLDTPLHAAARVGGAREVALLLEHGADGSCRNSEGKRAVELTQPHSKERTLLQNAGPCPLSQLCRFRIRRSLGWHRLDRTHTLYLPQMLHNYLLYR</sequence>
<dbReference type="Pfam" id="PF07525">
    <property type="entry name" value="SOCS_box"/>
    <property type="match status" value="1"/>
</dbReference>
<comment type="pathway">
    <text evidence="2">Protein modification; protein ubiquitination.</text>
</comment>
<dbReference type="Pfam" id="PF12796">
    <property type="entry name" value="Ank_2"/>
    <property type="match status" value="2"/>
</dbReference>
<keyword evidence="4" id="KW-0677">Repeat</keyword>
<evidence type="ECO:0000256" key="3">
    <source>
        <dbReference type="ARBA" id="ARBA00005949"/>
    </source>
</evidence>
<evidence type="ECO:0000256" key="7">
    <source>
        <dbReference type="ARBA" id="ARBA00023043"/>
    </source>
</evidence>
<reference evidence="11 12" key="1">
    <citation type="submission" date="2024-09" db="EMBL/GenBank/DDBJ databases">
        <title>A chromosome-level genome assembly of Gray's grenadier anchovy, Coilia grayii.</title>
        <authorList>
            <person name="Fu Z."/>
        </authorList>
    </citation>
    <scope>NUCLEOTIDE SEQUENCE [LARGE SCALE GENOMIC DNA]</scope>
    <source>
        <strain evidence="11">G4</strain>
        <tissue evidence="11">Muscle</tissue>
    </source>
</reference>
<name>A0ABD1J3U0_9TELE</name>
<gene>
    <name evidence="11" type="ORF">ACEWY4_022634</name>
</gene>
<dbReference type="Pfam" id="PF00023">
    <property type="entry name" value="Ank"/>
    <property type="match status" value="1"/>
</dbReference>
<evidence type="ECO:0000313" key="11">
    <source>
        <dbReference type="EMBL" id="KAL2080781.1"/>
    </source>
</evidence>
<dbReference type="PROSITE" id="PS50225">
    <property type="entry name" value="SOCS"/>
    <property type="match status" value="1"/>
</dbReference>
<dbReference type="EMBL" id="JBHFQA010000020">
    <property type="protein sequence ID" value="KAL2080781.1"/>
    <property type="molecule type" value="Genomic_DNA"/>
</dbReference>
<dbReference type="InterPro" id="IPR051573">
    <property type="entry name" value="Ankyrin-SOCS_box_domain"/>
</dbReference>
<comment type="caution">
    <text evidence="11">The sequence shown here is derived from an EMBL/GenBank/DDBJ whole genome shotgun (WGS) entry which is preliminary data.</text>
</comment>
<evidence type="ECO:0000256" key="1">
    <source>
        <dbReference type="ARBA" id="ARBA00004240"/>
    </source>
</evidence>
<dbReference type="PROSITE" id="PS50297">
    <property type="entry name" value="ANK_REP_REGION"/>
    <property type="match status" value="4"/>
</dbReference>
<feature type="repeat" description="ANK" evidence="9">
    <location>
        <begin position="143"/>
        <end position="172"/>
    </location>
</feature>
<keyword evidence="7 9" id="KW-0040">ANK repeat</keyword>
<dbReference type="SUPFAM" id="SSF48403">
    <property type="entry name" value="Ankyrin repeat"/>
    <property type="match status" value="1"/>
</dbReference>
<dbReference type="Proteomes" id="UP001591681">
    <property type="component" value="Unassembled WGS sequence"/>
</dbReference>